<feature type="repeat" description="WD" evidence="3">
    <location>
        <begin position="190"/>
        <end position="231"/>
    </location>
</feature>
<dbReference type="CDD" id="cd00200">
    <property type="entry name" value="WD40"/>
    <property type="match status" value="1"/>
</dbReference>
<evidence type="ECO:0000313" key="7">
    <source>
        <dbReference type="EMBL" id="CAL4776135.1"/>
    </source>
</evidence>
<feature type="region of interest" description="Disordered" evidence="5">
    <location>
        <begin position="337"/>
        <end position="373"/>
    </location>
</feature>
<keyword evidence="8" id="KW-1185">Reference proteome</keyword>
<dbReference type="PROSITE" id="PS50082">
    <property type="entry name" value="WD_REPEATS_2"/>
    <property type="match status" value="3"/>
</dbReference>
<dbReference type="EMBL" id="CAMXCT020001304">
    <property type="protein sequence ID" value="CAL1142198.1"/>
    <property type="molecule type" value="Genomic_DNA"/>
</dbReference>
<reference evidence="7 8" key="2">
    <citation type="submission" date="2024-05" db="EMBL/GenBank/DDBJ databases">
        <authorList>
            <person name="Chen Y."/>
            <person name="Shah S."/>
            <person name="Dougan E. K."/>
            <person name="Thang M."/>
            <person name="Chan C."/>
        </authorList>
    </citation>
    <scope>NUCLEOTIDE SEQUENCE [LARGE SCALE GENOMIC DNA]</scope>
</reference>
<feature type="repeat" description="WD" evidence="3">
    <location>
        <begin position="148"/>
        <end position="189"/>
    </location>
</feature>
<dbReference type="InterPro" id="IPR050505">
    <property type="entry name" value="WDR55/POC1"/>
</dbReference>
<dbReference type="PROSITE" id="PS00678">
    <property type="entry name" value="WD_REPEATS_1"/>
    <property type="match status" value="3"/>
</dbReference>
<dbReference type="PROSITE" id="PS50294">
    <property type="entry name" value="WD_REPEATS_REGION"/>
    <property type="match status" value="2"/>
</dbReference>
<evidence type="ECO:0000256" key="4">
    <source>
        <dbReference type="SAM" id="Coils"/>
    </source>
</evidence>
<dbReference type="InterPro" id="IPR019775">
    <property type="entry name" value="WD40_repeat_CS"/>
</dbReference>
<dbReference type="PANTHER" id="PTHR44019">
    <property type="entry name" value="WD REPEAT-CONTAINING PROTEIN 55"/>
    <property type="match status" value="1"/>
</dbReference>
<dbReference type="OrthoDB" id="10264588at2759"/>
<evidence type="ECO:0000313" key="6">
    <source>
        <dbReference type="EMBL" id="CAI3988823.1"/>
    </source>
</evidence>
<dbReference type="PANTHER" id="PTHR44019:SF8">
    <property type="entry name" value="POC1 CENTRIOLAR PROTEIN HOMOLOG"/>
    <property type="match status" value="1"/>
</dbReference>
<evidence type="ECO:0000313" key="8">
    <source>
        <dbReference type="Proteomes" id="UP001152797"/>
    </source>
</evidence>
<feature type="coiled-coil region" evidence="4">
    <location>
        <begin position="413"/>
        <end position="447"/>
    </location>
</feature>
<gene>
    <name evidence="6" type="ORF">C1SCF055_LOCUS15946</name>
</gene>
<dbReference type="InterPro" id="IPR001680">
    <property type="entry name" value="WD40_rpt"/>
</dbReference>
<evidence type="ECO:0000256" key="5">
    <source>
        <dbReference type="SAM" id="MobiDB-lite"/>
    </source>
</evidence>
<sequence>MAEPVLLRSLQGPPEGRLTACSLLPGRQQVATGSQDGSLLLWNLSPGRPRPVRLGTGRGHAGHVTCIKAVGQTLVSSSMVPWLLKRDSTVSIWKNWERSKAKPATLKLHFSPVRCVDLSLDEQLLLTASDDKTLKLSSLPGRRFVASYLGHSNWLRAASLSPSASRIMSGGDDQTVRLWDVEKKSCLQTFYDSASSITCTKFGLGDSITVASSWDSSINIWDVRSFQLRQHYGRAHGSSPITQVALHPRGDLILSCAADRQLRLWDLRAGKLRNSILGHDRPIHSCSWDESGEHFLSCDSEVVFYWSLPAEESPTLEAFFGVFGLKASDAATLKERNAEGALDPATRGQETPSTVPRDGAAPGACDETPEKTLQKPGSLQKLLEAAWAGEQVLQSKVSDLQEQNLPEAAALMLEKMVTEMDVLTHLLESIEQRLAASEASTAELRQLLARQAPAPEP</sequence>
<dbReference type="InterPro" id="IPR020472">
    <property type="entry name" value="WD40_PAC1"/>
</dbReference>
<dbReference type="InterPro" id="IPR036322">
    <property type="entry name" value="WD40_repeat_dom_sf"/>
</dbReference>
<dbReference type="SMART" id="SM00320">
    <property type="entry name" value="WD40"/>
    <property type="match status" value="6"/>
</dbReference>
<accession>A0A9P1CDR6</accession>
<proteinExistence type="predicted"/>
<dbReference type="EMBL" id="CAMXCT030001304">
    <property type="protein sequence ID" value="CAL4776135.1"/>
    <property type="molecule type" value="Genomic_DNA"/>
</dbReference>
<dbReference type="Pfam" id="PF00400">
    <property type="entry name" value="WD40"/>
    <property type="match status" value="6"/>
</dbReference>
<keyword evidence="2" id="KW-0677">Repeat</keyword>
<dbReference type="Gene3D" id="2.130.10.10">
    <property type="entry name" value="YVTN repeat-like/Quinoprotein amine dehydrogenase"/>
    <property type="match status" value="2"/>
</dbReference>
<protein>
    <submittedName>
        <fullName evidence="7">POC1 centriolar protein homolog B (WD repeat domain 51B)</fullName>
    </submittedName>
</protein>
<name>A0A9P1CDR6_9DINO</name>
<evidence type="ECO:0000256" key="1">
    <source>
        <dbReference type="ARBA" id="ARBA00022574"/>
    </source>
</evidence>
<dbReference type="AlphaFoldDB" id="A0A9P1CDR6"/>
<reference evidence="6" key="1">
    <citation type="submission" date="2022-10" db="EMBL/GenBank/DDBJ databases">
        <authorList>
            <person name="Chen Y."/>
            <person name="Dougan E. K."/>
            <person name="Chan C."/>
            <person name="Rhodes N."/>
            <person name="Thang M."/>
        </authorList>
    </citation>
    <scope>NUCLEOTIDE SEQUENCE</scope>
</reference>
<dbReference type="InterPro" id="IPR015943">
    <property type="entry name" value="WD40/YVTN_repeat-like_dom_sf"/>
</dbReference>
<dbReference type="SUPFAM" id="SSF50978">
    <property type="entry name" value="WD40 repeat-like"/>
    <property type="match status" value="1"/>
</dbReference>
<keyword evidence="4" id="KW-0175">Coiled coil</keyword>
<evidence type="ECO:0000256" key="2">
    <source>
        <dbReference type="ARBA" id="ARBA00022737"/>
    </source>
</evidence>
<dbReference type="PRINTS" id="PR00320">
    <property type="entry name" value="GPROTEINBRPT"/>
</dbReference>
<dbReference type="EMBL" id="CAMXCT010001304">
    <property type="protein sequence ID" value="CAI3988823.1"/>
    <property type="molecule type" value="Genomic_DNA"/>
</dbReference>
<comment type="caution">
    <text evidence="6">The sequence shown here is derived from an EMBL/GenBank/DDBJ whole genome shotgun (WGS) entry which is preliminary data.</text>
</comment>
<feature type="repeat" description="WD" evidence="3">
    <location>
        <begin position="234"/>
        <end position="275"/>
    </location>
</feature>
<dbReference type="Proteomes" id="UP001152797">
    <property type="component" value="Unassembled WGS sequence"/>
</dbReference>
<keyword evidence="1 3" id="KW-0853">WD repeat</keyword>
<organism evidence="6">
    <name type="scientific">Cladocopium goreaui</name>
    <dbReference type="NCBI Taxonomy" id="2562237"/>
    <lineage>
        <taxon>Eukaryota</taxon>
        <taxon>Sar</taxon>
        <taxon>Alveolata</taxon>
        <taxon>Dinophyceae</taxon>
        <taxon>Suessiales</taxon>
        <taxon>Symbiodiniaceae</taxon>
        <taxon>Cladocopium</taxon>
    </lineage>
</organism>
<evidence type="ECO:0000256" key="3">
    <source>
        <dbReference type="PROSITE-ProRule" id="PRU00221"/>
    </source>
</evidence>